<sequence length="276" mass="30281">MDGLLTFDALDYHPEASNAYKAHLAQRNQKAYYAGPLIPARHPAPPAGDARGAQESMQFLERQLEERGVRSVIYVSFGSQYWPQDPAKLAAALDLLVEQKIPFIMSRPSAAAKLSDDLIQRLSGNPDIYLGNWLPQQAILDHPATGWCLTHGGHNTVLECIHFGIPMMIWPITADQPVNAVHLSYNAKMAYELIEVRNGVGAGVIHRTGKAPLGTIDAVRDELRSVLARAFGEDGAAKRQRVLRLREVLAGAWAENGVARREVGEFLDDVTTMPAA</sequence>
<protein>
    <recommendedName>
        <fullName evidence="4">Glycosyltransferase Family 1 protein</fullName>
    </recommendedName>
</protein>
<reference evidence="2" key="1">
    <citation type="submission" date="2014-01" db="EMBL/GenBank/DDBJ databases">
        <title>The genome of the white-rot fungus Pycnoporus cinnabarinus: a basidiomycete model with a versatile arsenal for lignocellulosic biomass breakdown.</title>
        <authorList>
            <person name="Levasseur A."/>
            <person name="Lomascolo A."/>
            <person name="Ruiz-Duenas F.J."/>
            <person name="Uzan E."/>
            <person name="Piumi F."/>
            <person name="Kues U."/>
            <person name="Ram A.F.J."/>
            <person name="Murat C."/>
            <person name="Haon M."/>
            <person name="Benoit I."/>
            <person name="Arfi Y."/>
            <person name="Chevret D."/>
            <person name="Drula E."/>
            <person name="Kwon M.J."/>
            <person name="Gouret P."/>
            <person name="Lesage-Meessen L."/>
            <person name="Lombard V."/>
            <person name="Mariette J."/>
            <person name="Noirot C."/>
            <person name="Park J."/>
            <person name="Patyshakuliyeva A."/>
            <person name="Wieneger R.A.B."/>
            <person name="Wosten H.A.B."/>
            <person name="Martin F."/>
            <person name="Coutinho P.M."/>
            <person name="de Vries R."/>
            <person name="Martinez A.T."/>
            <person name="Klopp C."/>
            <person name="Pontarotti P."/>
            <person name="Henrissat B."/>
            <person name="Record E."/>
        </authorList>
    </citation>
    <scope>NUCLEOTIDE SEQUENCE [LARGE SCALE GENOMIC DNA]</scope>
    <source>
        <strain evidence="2">BRFM137</strain>
    </source>
</reference>
<dbReference type="EMBL" id="CCBP010000451">
    <property type="protein sequence ID" value="CDO77372.1"/>
    <property type="molecule type" value="Genomic_DNA"/>
</dbReference>
<dbReference type="Gene3D" id="3.40.50.2000">
    <property type="entry name" value="Glycogen Phosphorylase B"/>
    <property type="match status" value="1"/>
</dbReference>
<keyword evidence="1" id="KW-0808">Transferase</keyword>
<dbReference type="SUPFAM" id="SSF53756">
    <property type="entry name" value="UDP-Glycosyltransferase/glycogen phosphorylase"/>
    <property type="match status" value="1"/>
</dbReference>
<dbReference type="PANTHER" id="PTHR48045">
    <property type="entry name" value="UDP-GLYCOSYLTRANSFERASE 72B1"/>
    <property type="match status" value="1"/>
</dbReference>
<dbReference type="HOGENOM" id="CLU_001724_12_0_1"/>
<name>A0A060SS72_PYCCI</name>
<dbReference type="Proteomes" id="UP000029665">
    <property type="component" value="Unassembled WGS sequence"/>
</dbReference>
<dbReference type="OrthoDB" id="2751550at2759"/>
<organism evidence="2 3">
    <name type="scientific">Pycnoporus cinnabarinus</name>
    <name type="common">Cinnabar-red polypore</name>
    <name type="synonym">Trametes cinnabarina</name>
    <dbReference type="NCBI Taxonomy" id="5643"/>
    <lineage>
        <taxon>Eukaryota</taxon>
        <taxon>Fungi</taxon>
        <taxon>Dikarya</taxon>
        <taxon>Basidiomycota</taxon>
        <taxon>Agaricomycotina</taxon>
        <taxon>Agaricomycetes</taxon>
        <taxon>Polyporales</taxon>
        <taxon>Polyporaceae</taxon>
        <taxon>Trametes</taxon>
    </lineage>
</organism>
<accession>A0A060SS72</accession>
<evidence type="ECO:0008006" key="4">
    <source>
        <dbReference type="Google" id="ProtNLM"/>
    </source>
</evidence>
<evidence type="ECO:0000313" key="3">
    <source>
        <dbReference type="Proteomes" id="UP000029665"/>
    </source>
</evidence>
<evidence type="ECO:0000256" key="1">
    <source>
        <dbReference type="ARBA" id="ARBA00022679"/>
    </source>
</evidence>
<dbReference type="GO" id="GO:0008194">
    <property type="term" value="F:UDP-glycosyltransferase activity"/>
    <property type="evidence" value="ECO:0007669"/>
    <property type="project" value="InterPro"/>
</dbReference>
<dbReference type="OMA" id="ICCAPIS"/>
<dbReference type="InterPro" id="IPR002213">
    <property type="entry name" value="UDP_glucos_trans"/>
</dbReference>
<gene>
    <name evidence="2" type="ORF">BN946_scf184787.g21</name>
</gene>
<evidence type="ECO:0000313" key="2">
    <source>
        <dbReference type="EMBL" id="CDO77372.1"/>
    </source>
</evidence>
<comment type="caution">
    <text evidence="2">The sequence shown here is derived from an EMBL/GenBank/DDBJ whole genome shotgun (WGS) entry which is preliminary data.</text>
</comment>
<dbReference type="CDD" id="cd03784">
    <property type="entry name" value="GT1_Gtf-like"/>
    <property type="match status" value="1"/>
</dbReference>
<dbReference type="Pfam" id="PF00201">
    <property type="entry name" value="UDPGT"/>
    <property type="match status" value="1"/>
</dbReference>
<dbReference type="AlphaFoldDB" id="A0A060SS72"/>
<proteinExistence type="predicted"/>
<keyword evidence="3" id="KW-1185">Reference proteome</keyword>
<dbReference type="PANTHER" id="PTHR48045:SF31">
    <property type="entry name" value="UDP-GLYCOSYLTRANSFERASE 76B1-LIKE"/>
    <property type="match status" value="1"/>
</dbReference>